<name>A0ABX5NJP9_SERMA</name>
<keyword evidence="3" id="KW-1185">Reference proteome</keyword>
<comment type="caution">
    <text evidence="2">The sequence shown here is derived from an EMBL/GenBank/DDBJ whole genome shotgun (WGS) entry which is preliminary data.</text>
</comment>
<evidence type="ECO:0000313" key="2">
    <source>
        <dbReference type="EMBL" id="PYA70396.1"/>
    </source>
</evidence>
<feature type="signal peptide" evidence="1">
    <location>
        <begin position="1"/>
        <end position="20"/>
    </location>
</feature>
<protein>
    <submittedName>
        <fullName evidence="2">Uncharacterized protein</fullName>
    </submittedName>
</protein>
<organism evidence="2 3">
    <name type="scientific">Serratia marcescens</name>
    <dbReference type="NCBI Taxonomy" id="615"/>
    <lineage>
        <taxon>Bacteria</taxon>
        <taxon>Pseudomonadati</taxon>
        <taxon>Pseudomonadota</taxon>
        <taxon>Gammaproteobacteria</taxon>
        <taxon>Enterobacterales</taxon>
        <taxon>Yersiniaceae</taxon>
        <taxon>Serratia</taxon>
    </lineage>
</organism>
<reference evidence="3" key="2">
    <citation type="submission" date="2018-06" db="EMBL/GenBank/DDBJ databases">
        <title>Serratia marcescens genome sequencing and assembly.</title>
        <authorList>
            <person name="Martins R.C."/>
            <person name="Perdigao-Neto L.V."/>
            <person name="Costa S.F."/>
            <person name="Levin A.S.S."/>
        </authorList>
    </citation>
    <scope>NUCLEOTIDE SEQUENCE [LARGE SCALE GENOMIC DNA]</scope>
    <source>
        <strain evidence="3">1283</strain>
    </source>
</reference>
<dbReference type="Proteomes" id="UP000247823">
    <property type="component" value="Unassembled WGS sequence"/>
</dbReference>
<keyword evidence="1" id="KW-0732">Signal</keyword>
<evidence type="ECO:0000313" key="3">
    <source>
        <dbReference type="Proteomes" id="UP000247823"/>
    </source>
</evidence>
<gene>
    <name evidence="2" type="ORF">DMW51_07980</name>
</gene>
<dbReference type="EMBL" id="QJQB01000177">
    <property type="protein sequence ID" value="PYA70396.1"/>
    <property type="molecule type" value="Genomic_DNA"/>
</dbReference>
<feature type="chain" id="PRO_5047151839" evidence="1">
    <location>
        <begin position="21"/>
        <end position="164"/>
    </location>
</feature>
<reference evidence="2 3" key="1">
    <citation type="submission" date="2018-06" db="EMBL/GenBank/DDBJ databases">
        <title>Serratia marcescens genome sequencing and assembly.</title>
        <authorList>
            <person name="Martins R.C.R."/>
            <person name="Perdigao-Neto L.V."/>
            <person name="Costa S.F."/>
            <person name="Levin A.S.S."/>
        </authorList>
    </citation>
    <scope>NUCLEOTIDE SEQUENCE [LARGE SCALE GENOMIC DNA]</scope>
    <source>
        <strain evidence="2 3">1283</strain>
    </source>
</reference>
<proteinExistence type="predicted"/>
<evidence type="ECO:0000256" key="1">
    <source>
        <dbReference type="SAM" id="SignalP"/>
    </source>
</evidence>
<sequence length="164" mass="18548">MIMKKCILPLLVIFPATVLAWAPADPFKYPDEYTNPYNQSEWSKAAPYEMALFYNNNTDQFSMAFRALRSDRLIRFSSGDTPNNVEISGCKQEMKGSLENGTGLPRLTLKTAGNRELKTLFLECADVFFRVSDGNSQQTYKPVAGSISRMQWRDLVKDGTISIK</sequence>
<accession>A0ABX5NJP9</accession>